<organism evidence="1 2">
    <name type="scientific">Trichonephila clavata</name>
    <name type="common">Joro spider</name>
    <name type="synonym">Nephila clavata</name>
    <dbReference type="NCBI Taxonomy" id="2740835"/>
    <lineage>
        <taxon>Eukaryota</taxon>
        <taxon>Metazoa</taxon>
        <taxon>Ecdysozoa</taxon>
        <taxon>Arthropoda</taxon>
        <taxon>Chelicerata</taxon>
        <taxon>Arachnida</taxon>
        <taxon>Araneae</taxon>
        <taxon>Araneomorphae</taxon>
        <taxon>Entelegynae</taxon>
        <taxon>Araneoidea</taxon>
        <taxon>Nephilidae</taxon>
        <taxon>Trichonephila</taxon>
    </lineage>
</organism>
<reference evidence="1" key="1">
    <citation type="submission" date="2020-07" db="EMBL/GenBank/DDBJ databases">
        <title>Multicomponent nature underlies the extraordinary mechanical properties of spider dragline silk.</title>
        <authorList>
            <person name="Kono N."/>
            <person name="Nakamura H."/>
            <person name="Mori M."/>
            <person name="Yoshida Y."/>
            <person name="Ohtoshi R."/>
            <person name="Malay A.D."/>
            <person name="Moran D.A.P."/>
            <person name="Tomita M."/>
            <person name="Numata K."/>
            <person name="Arakawa K."/>
        </authorList>
    </citation>
    <scope>NUCLEOTIDE SEQUENCE</scope>
</reference>
<name>A0A8X6KX42_TRICU</name>
<sequence>MDFETLNLNAMKVYKKLKEIMNNVQVSEQLLQVYTQLLNEGKRDEIKGITDVLKKSIEGSAKIKDAMASISCKLLGSSGFLSQDLQKGHLVRVHLYCHLVSETSTNDVPACYVSKGFIFELKLTETNL</sequence>
<gene>
    <name evidence="1" type="ORF">TNCT_497391</name>
</gene>
<evidence type="ECO:0000313" key="1">
    <source>
        <dbReference type="EMBL" id="GFQ85578.1"/>
    </source>
</evidence>
<comment type="caution">
    <text evidence="1">The sequence shown here is derived from an EMBL/GenBank/DDBJ whole genome shotgun (WGS) entry which is preliminary data.</text>
</comment>
<accession>A0A8X6KX42</accession>
<proteinExistence type="predicted"/>
<dbReference type="AlphaFoldDB" id="A0A8X6KX42"/>
<dbReference type="EMBL" id="BMAO01022921">
    <property type="protein sequence ID" value="GFQ85578.1"/>
    <property type="molecule type" value="Genomic_DNA"/>
</dbReference>
<protein>
    <submittedName>
        <fullName evidence="1">Uncharacterized protein</fullName>
    </submittedName>
</protein>
<dbReference type="Proteomes" id="UP000887116">
    <property type="component" value="Unassembled WGS sequence"/>
</dbReference>
<evidence type="ECO:0000313" key="2">
    <source>
        <dbReference type="Proteomes" id="UP000887116"/>
    </source>
</evidence>
<keyword evidence="2" id="KW-1185">Reference proteome</keyword>